<evidence type="ECO:0000256" key="3">
    <source>
        <dbReference type="SAM" id="Coils"/>
    </source>
</evidence>
<evidence type="ECO:0000313" key="8">
    <source>
        <dbReference type="Proteomes" id="UP001430377"/>
    </source>
</evidence>
<dbReference type="GO" id="GO:0007165">
    <property type="term" value="P:signal transduction"/>
    <property type="evidence" value="ECO:0007669"/>
    <property type="project" value="UniProtKB-KW"/>
</dbReference>
<protein>
    <submittedName>
        <fullName evidence="7">Methyl-accepting chemotaxis protein</fullName>
    </submittedName>
</protein>
<evidence type="ECO:0000256" key="4">
    <source>
        <dbReference type="SAM" id="MobiDB-lite"/>
    </source>
</evidence>
<dbReference type="PANTHER" id="PTHR32089:SF112">
    <property type="entry name" value="LYSOZYME-LIKE PROTEIN-RELATED"/>
    <property type="match status" value="1"/>
</dbReference>
<gene>
    <name evidence="7" type="ORF">EGH21_13935</name>
</gene>
<organism evidence="7 8">
    <name type="scientific">Haloarcula rubra</name>
    <dbReference type="NCBI Taxonomy" id="2487747"/>
    <lineage>
        <taxon>Archaea</taxon>
        <taxon>Methanobacteriati</taxon>
        <taxon>Methanobacteriota</taxon>
        <taxon>Stenosarchaea group</taxon>
        <taxon>Halobacteria</taxon>
        <taxon>Halobacteriales</taxon>
        <taxon>Haloarculaceae</taxon>
        <taxon>Haloarcula</taxon>
    </lineage>
</organism>
<keyword evidence="8" id="KW-1185">Reference proteome</keyword>
<dbReference type="SUPFAM" id="SSF58104">
    <property type="entry name" value="Methyl-accepting chemotaxis protein (MCP) signaling domain"/>
    <property type="match status" value="1"/>
</dbReference>
<reference evidence="7 8" key="1">
    <citation type="submission" date="2021-06" db="EMBL/GenBank/DDBJ databases">
        <title>Halomicroarcula sp. a new haloarchaeum isolated from saline soil.</title>
        <authorList>
            <person name="Duran-Viseras A."/>
            <person name="Sanchez-Porro C."/>
            <person name="Ventosa A."/>
        </authorList>
    </citation>
    <scope>NUCLEOTIDE SEQUENCE [LARGE SCALE GENOMIC DNA]</scope>
    <source>
        <strain evidence="7 8">F13</strain>
    </source>
</reference>
<keyword evidence="5" id="KW-0472">Membrane</keyword>
<dbReference type="Proteomes" id="UP001430377">
    <property type="component" value="Unassembled WGS sequence"/>
</dbReference>
<keyword evidence="3" id="KW-0175">Coiled coil</keyword>
<evidence type="ECO:0000259" key="6">
    <source>
        <dbReference type="PROSITE" id="PS50885"/>
    </source>
</evidence>
<dbReference type="PROSITE" id="PS50885">
    <property type="entry name" value="HAMP"/>
    <property type="match status" value="2"/>
</dbReference>
<keyword evidence="5" id="KW-0812">Transmembrane</keyword>
<accession>A0AAW4PUT7</accession>
<comment type="caution">
    <text evidence="7">The sequence shown here is derived from an EMBL/GenBank/DDBJ whole genome shotgun (WGS) entry which is preliminary data.</text>
</comment>
<name>A0AAW4PUT7_9EURY</name>
<comment type="similarity">
    <text evidence="2">Belongs to the methyl-accepting chemotaxis (MCP) protein family.</text>
</comment>
<evidence type="ECO:0000256" key="5">
    <source>
        <dbReference type="SAM" id="Phobius"/>
    </source>
</evidence>
<dbReference type="AlphaFoldDB" id="A0AAW4PUT7"/>
<feature type="transmembrane region" description="Helical" evidence="5">
    <location>
        <begin position="22"/>
        <end position="43"/>
    </location>
</feature>
<dbReference type="InterPro" id="IPR003660">
    <property type="entry name" value="HAMP_dom"/>
</dbReference>
<dbReference type="GO" id="GO:0016020">
    <property type="term" value="C:membrane"/>
    <property type="evidence" value="ECO:0007669"/>
    <property type="project" value="InterPro"/>
</dbReference>
<proteinExistence type="inferred from homology"/>
<keyword evidence="1" id="KW-0807">Transducer</keyword>
<feature type="coiled-coil region" evidence="3">
    <location>
        <begin position="369"/>
        <end position="403"/>
    </location>
</feature>
<feature type="region of interest" description="Disordered" evidence="4">
    <location>
        <begin position="238"/>
        <end position="258"/>
    </location>
</feature>
<evidence type="ECO:0000256" key="2">
    <source>
        <dbReference type="ARBA" id="ARBA00029447"/>
    </source>
</evidence>
<evidence type="ECO:0000256" key="1">
    <source>
        <dbReference type="ARBA" id="ARBA00023224"/>
    </source>
</evidence>
<dbReference type="CDD" id="cd06225">
    <property type="entry name" value="HAMP"/>
    <property type="match status" value="2"/>
</dbReference>
<dbReference type="EMBL" id="RKLR01000005">
    <property type="protein sequence ID" value="MBX0324133.1"/>
    <property type="molecule type" value="Genomic_DNA"/>
</dbReference>
<dbReference type="Gene3D" id="1.10.287.950">
    <property type="entry name" value="Methyl-accepting chemotaxis protein"/>
    <property type="match status" value="1"/>
</dbReference>
<dbReference type="PANTHER" id="PTHR32089">
    <property type="entry name" value="METHYL-ACCEPTING CHEMOTAXIS PROTEIN MCPB"/>
    <property type="match status" value="1"/>
</dbReference>
<sequence length="614" mass="65538">MSDGGLIGVVRSVTPAFVRRSFALKFFIALLCIGVLVGSVGAIGTQQMTAEFEQQVLDEHATTAKQEADSLSNWNTQNSLFVETMARSQPVRAGNVSEIQSRFDREMRERDFDADDQPNLHYVDADAGVVAASTKSNYRGESADVLNETVRAAFDSGAETVVTEPYTDTPTLESPQPRIAYVTPADNGAGDYVVYTVPLQMRTGTLSGTGSSTTLVVDGSNDVLFHQSNTDLFLQPYGEDNGAPTAARESGPADPGALRAGPAAAALDGSASMAGKEYVVGYAQVLDTDWVVLVHTDVQTAYGTVRSVADRGLLATVLGIAAIGAIGAVLGRNTASALNRLTRKTERMQDGELDVEIQSGRVDTVGRLYDGFGAMRDALQERMAEVERERKRAEVAHEEVVETNAYLQQTAATYSEVMERAAAGDLTQRMGTDGQHDAMDAIATDFNEMITELEKTTGQLKSFAGQVEESGEVVGASAASVKDAAEQVAESIQKISDDAHVQRERLQDATETVDAAVAALDEGDVERARDSLGDVAGTLNDVADATDHTMSEAENVAGAAEEQAAELNEVSSRADELVRYVNPLYDVLDRFETEAEHQFVFTGGPSLGEGETDD</sequence>
<evidence type="ECO:0000313" key="7">
    <source>
        <dbReference type="EMBL" id="MBX0324133.1"/>
    </source>
</evidence>
<dbReference type="Pfam" id="PF00672">
    <property type="entry name" value="HAMP"/>
    <property type="match status" value="2"/>
</dbReference>
<dbReference type="RefSeq" id="WP_220619095.1">
    <property type="nucleotide sequence ID" value="NZ_RKLR01000005.1"/>
</dbReference>
<dbReference type="SMART" id="SM00304">
    <property type="entry name" value="HAMP"/>
    <property type="match status" value="2"/>
</dbReference>
<feature type="domain" description="HAMP" evidence="6">
    <location>
        <begin position="405"/>
        <end position="458"/>
    </location>
</feature>
<feature type="domain" description="HAMP" evidence="6">
    <location>
        <begin position="332"/>
        <end position="384"/>
    </location>
</feature>
<keyword evidence="5" id="KW-1133">Transmembrane helix</keyword>
<dbReference type="Gene3D" id="6.10.250.1910">
    <property type="match status" value="1"/>
</dbReference>